<protein>
    <recommendedName>
        <fullName evidence="4">V-type proton ATPase subunit E</fullName>
    </recommendedName>
</protein>
<evidence type="ECO:0008006" key="4">
    <source>
        <dbReference type="Google" id="ProtNLM"/>
    </source>
</evidence>
<name>A0A6L5GS04_9FIRM</name>
<dbReference type="InterPro" id="IPR038495">
    <property type="entry name" value="ATPase_E_C"/>
</dbReference>
<dbReference type="SUPFAM" id="SSF160527">
    <property type="entry name" value="V-type ATPase subunit E-like"/>
    <property type="match status" value="1"/>
</dbReference>
<evidence type="ECO:0000313" key="2">
    <source>
        <dbReference type="EMBL" id="MQM72852.1"/>
    </source>
</evidence>
<dbReference type="Gene3D" id="3.30.2320.30">
    <property type="entry name" value="ATP synthase, E subunit, C-terminal"/>
    <property type="match status" value="1"/>
</dbReference>
<accession>A0A6L5GS04</accession>
<feature type="compositionally biased region" description="Basic and acidic residues" evidence="1">
    <location>
        <begin position="23"/>
        <end position="42"/>
    </location>
</feature>
<comment type="caution">
    <text evidence="2">The sequence shown here is derived from an EMBL/GenBank/DDBJ whole genome shotgun (WGS) entry which is preliminary data.</text>
</comment>
<sequence>MAQSTIISRILDKANEDAANIKNDSKEKAQELKKTIQRKSDEQISQMENDFDRKMQDLEERSELIFHLEARKNRLLKKRELIDRAFAQAKEAMNHLPEKDWSVLIAEIVASSSRTGNETIKVPEKDYEKYQSGFLSTLNKGLKVNGLPGKLTLDSDPAEFEAGILLEGDHYDINGDFEVLLQQVRDKYEREVAAILFEDRDEA</sequence>
<reference evidence="2" key="1">
    <citation type="journal article" date="2020" name="Appl. Environ. Microbiol.">
        <title>Medium-Chain Fatty Acid Synthesis by 'Candidatus Weimeria bifida' gen. nov., sp. nov., and 'Candidatus Pseudoramibacter fermentans' sp. nov.</title>
        <authorList>
            <person name="Scarborough M.J."/>
            <person name="Myers K.S."/>
            <person name="Donohue T.J."/>
            <person name="Noguera D.R."/>
        </authorList>
    </citation>
    <scope>NUCLEOTIDE SEQUENCE</scope>
    <source>
        <strain evidence="2">EUB1.1</strain>
    </source>
</reference>
<feature type="region of interest" description="Disordered" evidence="1">
    <location>
        <begin position="21"/>
        <end position="45"/>
    </location>
</feature>
<proteinExistence type="predicted"/>
<gene>
    <name evidence="2" type="ORF">FRC53_05395</name>
</gene>
<evidence type="ECO:0000256" key="1">
    <source>
        <dbReference type="SAM" id="MobiDB-lite"/>
    </source>
</evidence>
<dbReference type="Proteomes" id="UP000473648">
    <property type="component" value="Unassembled WGS sequence"/>
</dbReference>
<dbReference type="EMBL" id="VOGB01000004">
    <property type="protein sequence ID" value="MQM72852.1"/>
    <property type="molecule type" value="Genomic_DNA"/>
</dbReference>
<evidence type="ECO:0000313" key="3">
    <source>
        <dbReference type="Proteomes" id="UP000473648"/>
    </source>
</evidence>
<dbReference type="AlphaFoldDB" id="A0A6L5GS04"/>
<keyword evidence="3" id="KW-1185">Reference proteome</keyword>
<organism evidence="2 3">
    <name type="scientific">Candidatus Pseudoramibacter fermentans</name>
    <dbReference type="NCBI Taxonomy" id="2594427"/>
    <lineage>
        <taxon>Bacteria</taxon>
        <taxon>Bacillati</taxon>
        <taxon>Bacillota</taxon>
        <taxon>Clostridia</taxon>
        <taxon>Eubacteriales</taxon>
        <taxon>Eubacteriaceae</taxon>
        <taxon>Pseudoramibacter</taxon>
    </lineage>
</organism>